<dbReference type="Pfam" id="PF05593">
    <property type="entry name" value="RHS_repeat"/>
    <property type="match status" value="5"/>
</dbReference>
<dbReference type="NCBIfam" id="TIGR01643">
    <property type="entry name" value="YD_repeat_2x"/>
    <property type="match status" value="7"/>
</dbReference>
<dbReference type="Gene3D" id="2.180.10.10">
    <property type="entry name" value="RHS repeat-associated core"/>
    <property type="match status" value="3"/>
</dbReference>
<dbReference type="EMBL" id="SHLY01000001">
    <property type="protein sequence ID" value="TAA48368.1"/>
    <property type="molecule type" value="Genomic_DNA"/>
</dbReference>
<dbReference type="Pfam" id="PF20148">
    <property type="entry name" value="DUF6531"/>
    <property type="match status" value="1"/>
</dbReference>
<evidence type="ECO:0000313" key="3">
    <source>
        <dbReference type="Proteomes" id="UP000292544"/>
    </source>
</evidence>
<comment type="caution">
    <text evidence="2">The sequence shown here is derived from an EMBL/GenBank/DDBJ whole genome shotgun (WGS) entry which is preliminary data.</text>
</comment>
<dbReference type="Proteomes" id="UP000292544">
    <property type="component" value="Unassembled WGS sequence"/>
</dbReference>
<proteinExistence type="predicted"/>
<name>A0ABY1WUR7_9GAMM</name>
<feature type="non-terminal residue" evidence="2">
    <location>
        <position position="772"/>
    </location>
</feature>
<dbReference type="PANTHER" id="PTHR32305">
    <property type="match status" value="1"/>
</dbReference>
<keyword evidence="3" id="KW-1185">Reference proteome</keyword>
<reference evidence="3" key="1">
    <citation type="submission" date="2019-02" db="EMBL/GenBank/DDBJ databases">
        <title>Draft genome sequence of Muricauda sp. 176CP4-71.</title>
        <authorList>
            <person name="Park J.-S."/>
        </authorList>
    </citation>
    <scope>NUCLEOTIDE SEQUENCE [LARGE SCALE GENOMIC DNA]</scope>
    <source>
        <strain evidence="3">176GS2-150</strain>
    </source>
</reference>
<dbReference type="PANTHER" id="PTHR32305:SF15">
    <property type="entry name" value="PROTEIN RHSA-RELATED"/>
    <property type="match status" value="1"/>
</dbReference>
<sequence length="772" mass="86367">MSYILIYIDTLMCPPPEYPDYFRGPTSGENGDWWCKKCEFPFQRSGGQCIKPCPKCKPDLDLSTGTCVPRPNQESCPTSCPDLKGNPIHAATGEKIQAESPDFVGDGRYPLYFSRLYKSHQDFEINSLHHQSFDENGGAHISLPPKEWVIHTQPLGYQGPTNNVGWNTLASEWVSPEPEGLAYPVKGHKLWRHNYESRLYQTSRSGAAYIVMQRPDFSKQWFRKDDSSGHYLHDNLGNSRLETLTDGDGEPVGYLYQLADGQVERYNLSGLLVEKNNAEGLRQELTYIGDRLTSVTDPAGRQIAFSYNSQGWLSELTTPDGQRITYDYDALGNLTEVRYPDDTPATNNDNPRQVYRYGRESQQTPDGWQERIVSPYLLTEKWDENGDAHARWTFDEFGRGTSSRREDDFERVTLAYDWDAASQTQITTVTEAGGRVSRLHYKNGRQIKAEGGDCGGCGSSDVAESVYDGAGRLTQQTDFNGHVTRYSYNSRGLVTSKISAYGTADAVTITTEWHSDYALPTEVVTAYKRTEYQYGDRGRLTQVKEVSLSANPAAPAERVTTYQYNTQGQLLSINGPRTDVSDITTFTYDAGHDVKTISNALGHISTINRRDLNGRPLSVTDPNGVETTLAYDVRGRFVRSTTAGEITEYDYDPVGQLIQLTLPGGETLHYRYNGARYLTQVRDSAGNTLNYQYDLAGNVTVVEVKDSTDRLVQTQQQAYDSLGRLASMTDALGNTTAYEYDPLGNLLRSTSPLLNVTKYDYNGLGQQTESTD</sequence>
<evidence type="ECO:0000259" key="1">
    <source>
        <dbReference type="Pfam" id="PF20148"/>
    </source>
</evidence>
<accession>A0ABY1WUR7</accession>
<protein>
    <recommendedName>
        <fullName evidence="1">DUF6531 domain-containing protein</fullName>
    </recommendedName>
</protein>
<dbReference type="InterPro" id="IPR050708">
    <property type="entry name" value="T6SS_VgrG/RHS"/>
</dbReference>
<dbReference type="InterPro" id="IPR031325">
    <property type="entry name" value="RHS_repeat"/>
</dbReference>
<dbReference type="InterPro" id="IPR006530">
    <property type="entry name" value="YD"/>
</dbReference>
<evidence type="ECO:0000313" key="2">
    <source>
        <dbReference type="EMBL" id="TAA48368.1"/>
    </source>
</evidence>
<gene>
    <name evidence="2" type="ORF">EXY25_03820</name>
</gene>
<organism evidence="2 3">
    <name type="scientific">Corallincola spongiicola</name>
    <dbReference type="NCBI Taxonomy" id="2520508"/>
    <lineage>
        <taxon>Bacteria</taxon>
        <taxon>Pseudomonadati</taxon>
        <taxon>Pseudomonadota</taxon>
        <taxon>Gammaproteobacteria</taxon>
        <taxon>Alteromonadales</taxon>
        <taxon>Psychromonadaceae</taxon>
        <taxon>Corallincola</taxon>
    </lineage>
</organism>
<feature type="domain" description="DUF6531" evidence="1">
    <location>
        <begin position="85"/>
        <end position="122"/>
    </location>
</feature>
<dbReference type="InterPro" id="IPR045351">
    <property type="entry name" value="DUF6531"/>
</dbReference>